<dbReference type="InterPro" id="IPR042174">
    <property type="entry name" value="RecF_2"/>
</dbReference>
<dbReference type="GO" id="GO:0005524">
    <property type="term" value="F:ATP binding"/>
    <property type="evidence" value="ECO:0007669"/>
    <property type="project" value="UniProtKB-UniRule"/>
</dbReference>
<comment type="function">
    <text evidence="9">The RecF protein is involved in DNA metabolism; it is required for DNA replication and normal SOS inducibility. RecF binds preferentially to single-stranded, linear DNA. It also seems to bind ATP.</text>
</comment>
<keyword evidence="5 9" id="KW-0235">DNA replication</keyword>
<dbReference type="SUPFAM" id="SSF52540">
    <property type="entry name" value="P-loop containing nucleoside triphosphate hydrolases"/>
    <property type="match status" value="1"/>
</dbReference>
<name>A0A6P1DMK5_9GAMM</name>
<keyword evidence="9" id="KW-0742">SOS response</keyword>
<dbReference type="AlphaFoldDB" id="A0A6P1DMK5"/>
<dbReference type="PANTHER" id="PTHR32182:SF0">
    <property type="entry name" value="DNA REPLICATION AND REPAIR PROTEIN RECF"/>
    <property type="match status" value="1"/>
</dbReference>
<evidence type="ECO:0000256" key="7">
    <source>
        <dbReference type="ARBA" id="ARBA00022840"/>
    </source>
</evidence>
<dbReference type="Proteomes" id="UP000471640">
    <property type="component" value="Unassembled WGS sequence"/>
</dbReference>
<dbReference type="Pfam" id="PF02463">
    <property type="entry name" value="SMC_N"/>
    <property type="match status" value="1"/>
</dbReference>
<evidence type="ECO:0000259" key="10">
    <source>
        <dbReference type="Pfam" id="PF02463"/>
    </source>
</evidence>
<evidence type="ECO:0000256" key="1">
    <source>
        <dbReference type="ARBA" id="ARBA00004496"/>
    </source>
</evidence>
<dbReference type="Gene3D" id="1.20.1050.90">
    <property type="entry name" value="RecF/RecN/SMC, N-terminal domain"/>
    <property type="match status" value="1"/>
</dbReference>
<keyword evidence="7 9" id="KW-0067">ATP-binding</keyword>
<evidence type="ECO:0000256" key="2">
    <source>
        <dbReference type="ARBA" id="ARBA00008016"/>
    </source>
</evidence>
<feature type="binding site" evidence="9">
    <location>
        <begin position="42"/>
        <end position="49"/>
    </location>
    <ligand>
        <name>ATP</name>
        <dbReference type="ChEBI" id="CHEBI:30616"/>
    </ligand>
</feature>
<dbReference type="PROSITE" id="PS00617">
    <property type="entry name" value="RECF_1"/>
    <property type="match status" value="1"/>
</dbReference>
<evidence type="ECO:0000256" key="6">
    <source>
        <dbReference type="ARBA" id="ARBA00022741"/>
    </source>
</evidence>
<evidence type="ECO:0000313" key="11">
    <source>
        <dbReference type="EMBL" id="NEX18770.1"/>
    </source>
</evidence>
<comment type="caution">
    <text evidence="11">The sequence shown here is derived from an EMBL/GenBank/DDBJ whole genome shotgun (WGS) entry which is preliminary data.</text>
</comment>
<comment type="similarity">
    <text evidence="2 9">Belongs to the RecF family.</text>
</comment>
<accession>A0A6P1DMK5</accession>
<dbReference type="InterPro" id="IPR003395">
    <property type="entry name" value="RecF/RecN/SMC_N"/>
</dbReference>
<gene>
    <name evidence="9 11" type="primary">recF</name>
    <name evidence="11" type="ORF">G3480_00270</name>
</gene>
<evidence type="ECO:0000256" key="3">
    <source>
        <dbReference type="ARBA" id="ARBA00020170"/>
    </source>
</evidence>
<keyword evidence="4 9" id="KW-0963">Cytoplasm</keyword>
<evidence type="ECO:0000313" key="12">
    <source>
        <dbReference type="Proteomes" id="UP000471640"/>
    </source>
</evidence>
<evidence type="ECO:0000256" key="5">
    <source>
        <dbReference type="ARBA" id="ARBA00022705"/>
    </source>
</evidence>
<dbReference type="PANTHER" id="PTHR32182">
    <property type="entry name" value="DNA REPLICATION AND REPAIR PROTEIN RECF"/>
    <property type="match status" value="1"/>
</dbReference>
<dbReference type="GO" id="GO:0006302">
    <property type="term" value="P:double-strand break repair"/>
    <property type="evidence" value="ECO:0007669"/>
    <property type="project" value="TreeGrafter"/>
</dbReference>
<dbReference type="GO" id="GO:0003697">
    <property type="term" value="F:single-stranded DNA binding"/>
    <property type="evidence" value="ECO:0007669"/>
    <property type="project" value="UniProtKB-UniRule"/>
</dbReference>
<dbReference type="InterPro" id="IPR018078">
    <property type="entry name" value="DNA-binding_RecF_CS"/>
</dbReference>
<evidence type="ECO:0000256" key="8">
    <source>
        <dbReference type="ARBA" id="ARBA00023125"/>
    </source>
</evidence>
<dbReference type="InterPro" id="IPR027417">
    <property type="entry name" value="P-loop_NTPase"/>
</dbReference>
<dbReference type="EMBL" id="JAAIJR010000001">
    <property type="protein sequence ID" value="NEX18770.1"/>
    <property type="molecule type" value="Genomic_DNA"/>
</dbReference>
<dbReference type="GO" id="GO:0005737">
    <property type="term" value="C:cytoplasm"/>
    <property type="evidence" value="ECO:0007669"/>
    <property type="project" value="UniProtKB-SubCell"/>
</dbReference>
<keyword evidence="9" id="KW-0227">DNA damage</keyword>
<comment type="subcellular location">
    <subcellularLocation>
        <location evidence="1 9">Cytoplasm</location>
    </subcellularLocation>
</comment>
<reference evidence="12" key="1">
    <citation type="journal article" date="2020" name="Microbiol. Resour. Announc.">
        <title>Draft Genome Sequences of Thiorhodococcus mannitoliphagus and Thiorhodococcus minor, Purple Sulfur Photosynthetic Bacteria in the Gammaproteobacterial Family Chromatiaceae.</title>
        <authorList>
            <person name="Aviles F.A."/>
            <person name="Meyer T.E."/>
            <person name="Kyndt J.A."/>
        </authorList>
    </citation>
    <scope>NUCLEOTIDE SEQUENCE [LARGE SCALE GENOMIC DNA]</scope>
    <source>
        <strain evidence="12">DSM 18266</strain>
    </source>
</reference>
<keyword evidence="6 9" id="KW-0547">Nucleotide-binding</keyword>
<dbReference type="HAMAP" id="MF_00365">
    <property type="entry name" value="RecF"/>
    <property type="match status" value="1"/>
</dbReference>
<keyword evidence="12" id="KW-1185">Reference proteome</keyword>
<evidence type="ECO:0000256" key="9">
    <source>
        <dbReference type="HAMAP-Rule" id="MF_00365"/>
    </source>
</evidence>
<keyword evidence="8 9" id="KW-0238">DNA-binding</keyword>
<dbReference type="InterPro" id="IPR001238">
    <property type="entry name" value="DNA-binding_RecF"/>
</dbReference>
<reference evidence="11 12" key="2">
    <citation type="submission" date="2020-02" db="EMBL/GenBank/DDBJ databases">
        <title>Genome sequences of Thiorhodococcus mannitoliphagus and Thiorhodococcus minor, purple sulfur photosynthetic bacteria in the gammaproteobacterial family, Chromatiaceae.</title>
        <authorList>
            <person name="Aviles F.A."/>
            <person name="Meyer T.E."/>
            <person name="Kyndt J.A."/>
        </authorList>
    </citation>
    <scope>NUCLEOTIDE SEQUENCE [LARGE SCALE GENOMIC DNA]</scope>
    <source>
        <strain evidence="11 12">DSM 18266</strain>
    </source>
</reference>
<dbReference type="GO" id="GO:0006260">
    <property type="term" value="P:DNA replication"/>
    <property type="evidence" value="ECO:0007669"/>
    <property type="project" value="UniProtKB-UniRule"/>
</dbReference>
<dbReference type="GO" id="GO:0000731">
    <property type="term" value="P:DNA synthesis involved in DNA repair"/>
    <property type="evidence" value="ECO:0007669"/>
    <property type="project" value="TreeGrafter"/>
</dbReference>
<sequence length="369" mass="40960">MVTEREEGTQTIGGLRSLKINSLRNLLRVTVETEAPVILLSGGNGAGKTTFLEAVYLLARGRTFRSVKTGPLCARGSERLEVCAEVETLERGRGRIEVARDGAGVHRLADPPSWLDDGAAEMPLRVKLVSENPQSLLDGEPELRRRFLDLGVFHVEPRFARVHAQFRRVLAQRNAALRIGGAGVALWNAPFVSVSNAMHAFRASFVTDWNAMFRELAQGFSFLEACELRYDRGWPETESIEETLKKCGERELQRGFSLAGPGRADFGVTQDGRRQSLSRGQTKVAVTLLQLAAERVHLARGKEPAIFLLDDLESELDETTVRRLWELGCASRSQIIATRVSCRPESVFLASDRDVAMFHVEHGQVRPIS</sequence>
<dbReference type="RefSeq" id="WP_164651655.1">
    <property type="nucleotide sequence ID" value="NZ_JAAIJR010000001.1"/>
</dbReference>
<dbReference type="Gene3D" id="3.40.50.300">
    <property type="entry name" value="P-loop containing nucleotide triphosphate hydrolases"/>
    <property type="match status" value="1"/>
</dbReference>
<dbReference type="GO" id="GO:0009432">
    <property type="term" value="P:SOS response"/>
    <property type="evidence" value="ECO:0007669"/>
    <property type="project" value="UniProtKB-UniRule"/>
</dbReference>
<protein>
    <recommendedName>
        <fullName evidence="3 9">DNA replication and repair protein RecF</fullName>
    </recommendedName>
</protein>
<dbReference type="NCBIfam" id="TIGR00611">
    <property type="entry name" value="recf"/>
    <property type="match status" value="1"/>
</dbReference>
<evidence type="ECO:0000256" key="4">
    <source>
        <dbReference type="ARBA" id="ARBA00022490"/>
    </source>
</evidence>
<feature type="domain" description="RecF/RecN/SMC N-terminal" evidence="10">
    <location>
        <begin position="15"/>
        <end position="363"/>
    </location>
</feature>
<keyword evidence="9" id="KW-0234">DNA repair</keyword>
<proteinExistence type="inferred from homology"/>
<organism evidence="11 12">
    <name type="scientific">Thiorhodococcus mannitoliphagus</name>
    <dbReference type="NCBI Taxonomy" id="329406"/>
    <lineage>
        <taxon>Bacteria</taxon>
        <taxon>Pseudomonadati</taxon>
        <taxon>Pseudomonadota</taxon>
        <taxon>Gammaproteobacteria</taxon>
        <taxon>Chromatiales</taxon>
        <taxon>Chromatiaceae</taxon>
        <taxon>Thiorhodococcus</taxon>
    </lineage>
</organism>